<dbReference type="EMBL" id="CAJFDI010000005">
    <property type="protein sequence ID" value="CAD5232881.1"/>
    <property type="molecule type" value="Genomic_DNA"/>
</dbReference>
<feature type="region of interest" description="Disordered" evidence="2">
    <location>
        <begin position="167"/>
        <end position="246"/>
    </location>
</feature>
<dbReference type="Proteomes" id="UP000659654">
    <property type="component" value="Unassembled WGS sequence"/>
</dbReference>
<name>A0A1I7SUN7_BURXY</name>
<gene>
    <name evidence="5" type="ORF">BXYJ_LOCUS12972</name>
</gene>
<evidence type="ECO:0000256" key="3">
    <source>
        <dbReference type="SAM" id="SignalP"/>
    </source>
</evidence>
<evidence type="ECO:0000313" key="7">
    <source>
        <dbReference type="Proteomes" id="UP000095284"/>
    </source>
</evidence>
<evidence type="ECO:0000313" key="9">
    <source>
        <dbReference type="WBParaSite" id="BXY_1676000.1"/>
    </source>
</evidence>
<reference evidence="6" key="2">
    <citation type="submission" date="2020-08" db="EMBL/GenBank/DDBJ databases">
        <authorList>
            <person name="Kikuchi T."/>
        </authorList>
    </citation>
    <scope>NUCLEOTIDE SEQUENCE</scope>
    <source>
        <strain evidence="5">Ka4C1</strain>
    </source>
</reference>
<feature type="compositionally biased region" description="Pro residues" evidence="2">
    <location>
        <begin position="178"/>
        <end position="188"/>
    </location>
</feature>
<feature type="compositionally biased region" description="Low complexity" evidence="2">
    <location>
        <begin position="189"/>
        <end position="203"/>
    </location>
</feature>
<evidence type="ECO:0000313" key="8">
    <source>
        <dbReference type="Proteomes" id="UP000659654"/>
    </source>
</evidence>
<feature type="domain" description="Galectin" evidence="4">
    <location>
        <begin position="29"/>
        <end position="145"/>
    </location>
</feature>
<dbReference type="Gene3D" id="2.60.120.200">
    <property type="match status" value="1"/>
</dbReference>
<dbReference type="EMBL" id="CAJFCV020000005">
    <property type="protein sequence ID" value="CAG9125992.1"/>
    <property type="molecule type" value="Genomic_DNA"/>
</dbReference>
<feature type="chain" id="PRO_5036308827" evidence="3">
    <location>
        <begin position="18"/>
        <end position="246"/>
    </location>
</feature>
<keyword evidence="3" id="KW-0732">Signal</keyword>
<dbReference type="InterPro" id="IPR001079">
    <property type="entry name" value="Galectin_CRD"/>
</dbReference>
<feature type="signal peptide" evidence="3">
    <location>
        <begin position="1"/>
        <end position="17"/>
    </location>
</feature>
<evidence type="ECO:0000313" key="6">
    <source>
        <dbReference type="EMBL" id="CAG9125992.1"/>
    </source>
</evidence>
<protein>
    <submittedName>
        <fullName evidence="5">(pine wood nematode) hypothetical protein</fullName>
    </submittedName>
</protein>
<evidence type="ECO:0000313" key="5">
    <source>
        <dbReference type="EMBL" id="CAD5232881.1"/>
    </source>
</evidence>
<accession>A0A1I7SUN7</accession>
<dbReference type="Pfam" id="PF00337">
    <property type="entry name" value="Gal-bind_lectin"/>
    <property type="match status" value="1"/>
</dbReference>
<dbReference type="AlphaFoldDB" id="A0A1I7SUN7"/>
<evidence type="ECO:0000256" key="1">
    <source>
        <dbReference type="ARBA" id="ARBA00022734"/>
    </source>
</evidence>
<organism evidence="7 9">
    <name type="scientific">Bursaphelenchus xylophilus</name>
    <name type="common">Pinewood nematode worm</name>
    <name type="synonym">Aphelenchoides xylophilus</name>
    <dbReference type="NCBI Taxonomy" id="6326"/>
    <lineage>
        <taxon>Eukaryota</taxon>
        <taxon>Metazoa</taxon>
        <taxon>Ecdysozoa</taxon>
        <taxon>Nematoda</taxon>
        <taxon>Chromadorea</taxon>
        <taxon>Rhabditida</taxon>
        <taxon>Tylenchina</taxon>
        <taxon>Tylenchomorpha</taxon>
        <taxon>Aphelenchoidea</taxon>
        <taxon>Aphelenchoididae</taxon>
        <taxon>Bursaphelenchus</taxon>
    </lineage>
</organism>
<evidence type="ECO:0000259" key="4">
    <source>
        <dbReference type="Pfam" id="PF00337"/>
    </source>
</evidence>
<keyword evidence="8" id="KW-1185">Reference proteome</keyword>
<dbReference type="WBParaSite" id="BXY_1676000.1">
    <property type="protein sequence ID" value="BXY_1676000.1"/>
    <property type="gene ID" value="BXY_1676000"/>
</dbReference>
<reference evidence="9" key="1">
    <citation type="submission" date="2016-11" db="UniProtKB">
        <authorList>
            <consortium name="WormBaseParasite"/>
        </authorList>
    </citation>
    <scope>IDENTIFICATION</scope>
</reference>
<proteinExistence type="predicted"/>
<keyword evidence="1" id="KW-0430">Lectin</keyword>
<dbReference type="Proteomes" id="UP000095284">
    <property type="component" value="Unplaced"/>
</dbReference>
<sequence length="246" mass="27868">MMRALLVSALCLATAWANYDGPRIYRFCGCMKEGEAFHVKGRSRMDQKDFVIQLNNNVDNNYQWGNRERYEVPFHIHMWFVHPQVRGLMHHYEIAYGPGMARKGWDHVENMPLNIARNQDYHYEIRKVNGGFTVALNGRVFRNFRSPRNGCTNGAYVTFTNIQDAWKDNDQGCTQPRPAAPRPAPRPAAPATRRPAPQPQKAPVVKNTPQPVHKPTPAKQTPATLPPIPLPHGPVIIPQVSGDEDC</sequence>
<dbReference type="Proteomes" id="UP000582659">
    <property type="component" value="Unassembled WGS sequence"/>
</dbReference>
<dbReference type="GO" id="GO:0030246">
    <property type="term" value="F:carbohydrate binding"/>
    <property type="evidence" value="ECO:0007669"/>
    <property type="project" value="UniProtKB-KW"/>
</dbReference>
<evidence type="ECO:0000256" key="2">
    <source>
        <dbReference type="SAM" id="MobiDB-lite"/>
    </source>
</evidence>
<dbReference type="OrthoDB" id="10496426at2759"/>